<accession>A0ACD4NSM3</accession>
<proteinExistence type="predicted"/>
<gene>
    <name evidence="1" type="ORF">OXU80_06585</name>
</gene>
<keyword evidence="1" id="KW-0547">Nucleotide-binding</keyword>
<dbReference type="Proteomes" id="UP001163223">
    <property type="component" value="Chromosome"/>
</dbReference>
<sequence length="610" mass="64771">MGRFDRLLHPRRRLVAALAALAAFALAVEGVGRLAERSALASLAAEARSALPLASSALRAEIDRQRAVPVVLAEESTVRAVLAEPTPERLAGADELLRRIADGTRASVVYLVDRGGRAIAASNYREPDSFVGNDFRFRQYVQRALALGRAEQYALGTVSRRPGLYISQRIGTADEPLGVVVAKVELDRVEAEWRQTGRPVFAADGRGIVLATSVPDWRFRTLEPVAPEEATAYRESLQFGEAPLTPLPLAAAGAQDLVRLAAGSDAGAKPGRYVEVSGAVEGGPEGWRLTILAPAGAALAQAGFLARLLTALALALLAAAATFVWRRRTREARRRAEMVRNAAALEARVAERTTELTEAYRDLQREMAERREAEAKTLRLRDDLAQANRLATLGQIAAGVAHEINQPVAAIRTYAENAGRFLDVGEPDTARANMGTVVGLTARIGAITETLRGLARRARRPSERLALSEVVDGALTILDSRIAESGATVERVGEAALRVEADRIGLEQVLVNLLRNALDALAGTPEPRIRIETGGGAGVARLTVSDNGPGLAPQEAERLFTPFSTSKPQGLGLGLVISQDIVTELGGRLTAGTGPDGGAAFTIELPEAGS</sequence>
<keyword evidence="1" id="KW-0067">ATP-binding</keyword>
<reference evidence="1" key="1">
    <citation type="submission" date="2022-11" db="EMBL/GenBank/DDBJ databases">
        <title>beta-Carotene-producing bacterium, Jeongeuplla avenae sp. nov., alleviates the salt stress of Arabidopsis seedlings.</title>
        <authorList>
            <person name="Jiang L."/>
            <person name="Lee J."/>
        </authorList>
    </citation>
    <scope>NUCLEOTIDE SEQUENCE</scope>
    <source>
        <strain evidence="1">DY_R2A_6</strain>
    </source>
</reference>
<keyword evidence="2" id="KW-1185">Reference proteome</keyword>
<evidence type="ECO:0000313" key="2">
    <source>
        <dbReference type="Proteomes" id="UP001163223"/>
    </source>
</evidence>
<evidence type="ECO:0000313" key="1">
    <source>
        <dbReference type="EMBL" id="WAJ29881.1"/>
    </source>
</evidence>
<dbReference type="EMBL" id="CP113520">
    <property type="protein sequence ID" value="WAJ29881.1"/>
    <property type="molecule type" value="Genomic_DNA"/>
</dbReference>
<protein>
    <submittedName>
        <fullName evidence="1">ATP-binding protein</fullName>
    </submittedName>
</protein>
<name>A0ACD4NSM3_9HYPH</name>
<organism evidence="1 2">
    <name type="scientific">Antarcticirhabdus aurantiaca</name>
    <dbReference type="NCBI Taxonomy" id="2606717"/>
    <lineage>
        <taxon>Bacteria</taxon>
        <taxon>Pseudomonadati</taxon>
        <taxon>Pseudomonadota</taxon>
        <taxon>Alphaproteobacteria</taxon>
        <taxon>Hyphomicrobiales</taxon>
        <taxon>Aurantimonadaceae</taxon>
        <taxon>Antarcticirhabdus</taxon>
    </lineage>
</organism>